<gene>
    <name evidence="1" type="ORF">BSU04_13375</name>
</gene>
<dbReference type="EMBL" id="MTHB01000076">
    <property type="protein sequence ID" value="OXC78108.1"/>
    <property type="molecule type" value="Genomic_DNA"/>
</dbReference>
<reference evidence="2" key="1">
    <citation type="submission" date="2017-01" db="EMBL/GenBank/DDBJ databases">
        <title>Genome Analysis of Deinococcus marmoris KOPRI26562.</title>
        <authorList>
            <person name="Kim J.H."/>
            <person name="Oh H.-M."/>
        </authorList>
    </citation>
    <scope>NUCLEOTIDE SEQUENCE [LARGE SCALE GENOMIC DNA]</scope>
    <source>
        <strain evidence="2">PAMC 26633</strain>
    </source>
</reference>
<name>A0A226X5K1_CABSO</name>
<sequence>MLAGALAVAAGWAGAAADVPAAGAPLDASGALAAVGELAPDAAALVESLLPPPPQPDIVALTATIAAISTQVWFRMVTPIQCLRP</sequence>
<comment type="caution">
    <text evidence="1">The sequence shown here is derived from an EMBL/GenBank/DDBJ whole genome shotgun (WGS) entry which is preliminary data.</text>
</comment>
<protein>
    <submittedName>
        <fullName evidence="1">Uncharacterized protein</fullName>
    </submittedName>
</protein>
<organism evidence="1 2">
    <name type="scientific">Caballeronia sordidicola</name>
    <name type="common">Burkholderia sordidicola</name>
    <dbReference type="NCBI Taxonomy" id="196367"/>
    <lineage>
        <taxon>Bacteria</taxon>
        <taxon>Pseudomonadati</taxon>
        <taxon>Pseudomonadota</taxon>
        <taxon>Betaproteobacteria</taxon>
        <taxon>Burkholderiales</taxon>
        <taxon>Burkholderiaceae</taxon>
        <taxon>Caballeronia</taxon>
    </lineage>
</organism>
<accession>A0A226X5K1</accession>
<evidence type="ECO:0000313" key="2">
    <source>
        <dbReference type="Proteomes" id="UP000214720"/>
    </source>
</evidence>
<dbReference type="AlphaFoldDB" id="A0A226X5K1"/>
<evidence type="ECO:0000313" key="1">
    <source>
        <dbReference type="EMBL" id="OXC78108.1"/>
    </source>
</evidence>
<proteinExistence type="predicted"/>
<dbReference type="Proteomes" id="UP000214720">
    <property type="component" value="Unassembled WGS sequence"/>
</dbReference>